<dbReference type="InterPro" id="IPR037445">
    <property type="entry name" value="MAGE"/>
</dbReference>
<dbReference type="AlphaFoldDB" id="A0A8B7QNJ3"/>
<dbReference type="Proteomes" id="UP000694851">
    <property type="component" value="Unplaced"/>
</dbReference>
<dbReference type="Gene3D" id="1.10.10.1210">
    <property type="entry name" value="MAGE homology domain, winged helix WH2 motif"/>
    <property type="match status" value="1"/>
</dbReference>
<evidence type="ECO:0000313" key="3">
    <source>
        <dbReference type="Proteomes" id="UP000694851"/>
    </source>
</evidence>
<dbReference type="PANTHER" id="PTHR11736">
    <property type="entry name" value="MELANOMA-ASSOCIATED ANTIGEN MAGE ANTIGEN"/>
    <property type="match status" value="1"/>
</dbReference>
<dbReference type="Pfam" id="PF12440">
    <property type="entry name" value="MAGE_N"/>
    <property type="match status" value="1"/>
</dbReference>
<organism evidence="3 4">
    <name type="scientific">Hipposideros armiger</name>
    <name type="common">Great Himalayan leaf-nosed bat</name>
    <dbReference type="NCBI Taxonomy" id="186990"/>
    <lineage>
        <taxon>Eukaryota</taxon>
        <taxon>Metazoa</taxon>
        <taxon>Chordata</taxon>
        <taxon>Craniata</taxon>
        <taxon>Vertebrata</taxon>
        <taxon>Euteleostomi</taxon>
        <taxon>Mammalia</taxon>
        <taxon>Eutheria</taxon>
        <taxon>Laurasiatheria</taxon>
        <taxon>Chiroptera</taxon>
        <taxon>Yinpterochiroptera</taxon>
        <taxon>Rhinolophoidea</taxon>
        <taxon>Hipposideridae</taxon>
        <taxon>Hipposideros</taxon>
    </lineage>
</organism>
<dbReference type="GO" id="GO:0000122">
    <property type="term" value="P:negative regulation of transcription by RNA polymerase II"/>
    <property type="evidence" value="ECO:0007669"/>
    <property type="project" value="TreeGrafter"/>
</dbReference>
<keyword evidence="3" id="KW-1185">Reference proteome</keyword>
<proteinExistence type="predicted"/>
<accession>A0A8B7QNJ3</accession>
<dbReference type="GO" id="GO:0005634">
    <property type="term" value="C:nucleus"/>
    <property type="evidence" value="ECO:0007669"/>
    <property type="project" value="TreeGrafter"/>
</dbReference>
<dbReference type="FunFam" id="1.10.10.1200:FF:000007">
    <property type="entry name" value="Melanoma-associated antigen C2"/>
    <property type="match status" value="1"/>
</dbReference>
<dbReference type="RefSeq" id="XP_019490349.1">
    <property type="nucleotide sequence ID" value="XM_019634804.1"/>
</dbReference>
<dbReference type="InterPro" id="IPR021072">
    <property type="entry name" value="MAGE_N"/>
</dbReference>
<dbReference type="Pfam" id="PF01454">
    <property type="entry name" value="MAGE"/>
    <property type="match status" value="1"/>
</dbReference>
<protein>
    <submittedName>
        <fullName evidence="4">Melanoma-associated antigen 10-like</fullName>
    </submittedName>
</protein>
<dbReference type="FunFam" id="1.10.10.1210:FF:000001">
    <property type="entry name" value="melanoma-associated antigen D1"/>
    <property type="match status" value="1"/>
</dbReference>
<reference evidence="4" key="1">
    <citation type="submission" date="2025-08" db="UniProtKB">
        <authorList>
            <consortium name="RefSeq"/>
        </authorList>
    </citation>
    <scope>IDENTIFICATION</scope>
    <source>
        <tissue evidence="4">Muscle</tissue>
    </source>
</reference>
<gene>
    <name evidence="4" type="primary">LOC109378408</name>
</gene>
<evidence type="ECO:0000259" key="2">
    <source>
        <dbReference type="PROSITE" id="PS50838"/>
    </source>
</evidence>
<evidence type="ECO:0000313" key="4">
    <source>
        <dbReference type="RefSeq" id="XP_019490349.1"/>
    </source>
</evidence>
<dbReference type="GeneID" id="109378408"/>
<dbReference type="SMART" id="SM01373">
    <property type="entry name" value="MAGE"/>
    <property type="match status" value="1"/>
</dbReference>
<sequence>PEEVSAAVTPSPPHSPQSSCPSPSAMEAIPWSQSEDEGSSSQEEEGPSTSEITEGALCLKMVRLLAFLFLKYHAKEPTTKAEMLSSVIREHQDHFPEIFSRISQCLLLVFGVDVKEVDPSDHTYILGTALGLTYDGMESVPKTGLLVMVLCVILMEGDSASEERVWKVLNDMGVYEGSEHYIYGEPRELITKVWVEEQYLEYRQVTDSDPARYEFLWGPRTHAETSKLKVLEFLFRVSTRNASSIPSLS</sequence>
<feature type="domain" description="MAGE" evidence="2">
    <location>
        <begin position="57"/>
        <end position="249"/>
    </location>
</feature>
<evidence type="ECO:0000256" key="1">
    <source>
        <dbReference type="SAM" id="MobiDB-lite"/>
    </source>
</evidence>
<dbReference type="OrthoDB" id="9665809at2759"/>
<dbReference type="InterPro" id="IPR041898">
    <property type="entry name" value="MAGE_WH1"/>
</dbReference>
<feature type="non-terminal residue" evidence="4">
    <location>
        <position position="1"/>
    </location>
</feature>
<name>A0A8B7QNJ3_HIPAR</name>
<dbReference type="InterPro" id="IPR002190">
    <property type="entry name" value="MHD_dom"/>
</dbReference>
<dbReference type="PROSITE" id="PS50838">
    <property type="entry name" value="MAGE"/>
    <property type="match status" value="1"/>
</dbReference>
<dbReference type="InterPro" id="IPR041899">
    <property type="entry name" value="MAGE_WH2"/>
</dbReference>
<dbReference type="PANTHER" id="PTHR11736:SF153">
    <property type="entry name" value="MELANOMA-ASSOCIATED ANTIGEN 10"/>
    <property type="match status" value="1"/>
</dbReference>
<dbReference type="Gene3D" id="1.10.10.1200">
    <property type="entry name" value="MAGE homology domain, winged helix WH1 motif"/>
    <property type="match status" value="1"/>
</dbReference>
<feature type="region of interest" description="Disordered" evidence="1">
    <location>
        <begin position="1"/>
        <end position="51"/>
    </location>
</feature>
<dbReference type="KEGG" id="hai:109378408"/>
<feature type="compositionally biased region" description="Acidic residues" evidence="1">
    <location>
        <begin position="34"/>
        <end position="46"/>
    </location>
</feature>